<keyword evidence="2" id="KW-1185">Reference proteome</keyword>
<dbReference type="KEGG" id="oho:Oweho_3232"/>
<dbReference type="RefSeq" id="WP_014203530.1">
    <property type="nucleotide sequence ID" value="NC_016599.1"/>
</dbReference>
<name>G8R3U6_OWEHD</name>
<protein>
    <submittedName>
        <fullName evidence="1">Uncharacterized protein</fullName>
    </submittedName>
</protein>
<gene>
    <name evidence="1" type="ordered locus">Oweho_3232</name>
</gene>
<evidence type="ECO:0000313" key="2">
    <source>
        <dbReference type="Proteomes" id="UP000005631"/>
    </source>
</evidence>
<proteinExistence type="predicted"/>
<sequence length="61" mass="7340">MKPLYTIWEAITIIRHTHTPEDLDEVMHQLYPIAKQYQPFDFMLISKALQYKFKTLNNINS</sequence>
<organism evidence="1 2">
    <name type="scientific">Owenweeksia hongkongensis (strain DSM 17368 / CIP 108786 / JCM 12287 / NRRL B-23963 / UST20020801)</name>
    <dbReference type="NCBI Taxonomy" id="926562"/>
    <lineage>
        <taxon>Bacteria</taxon>
        <taxon>Pseudomonadati</taxon>
        <taxon>Bacteroidota</taxon>
        <taxon>Flavobacteriia</taxon>
        <taxon>Flavobacteriales</taxon>
        <taxon>Owenweeksiaceae</taxon>
        <taxon>Owenweeksia</taxon>
    </lineage>
</organism>
<accession>G8R3U6</accession>
<dbReference type="AlphaFoldDB" id="G8R3U6"/>
<dbReference type="HOGENOM" id="CLU_2918244_0_0_10"/>
<reference evidence="1 2" key="1">
    <citation type="journal article" date="2012" name="Stand. Genomic Sci.">
        <title>Genome sequence of the orange-pigmented seawater bacterium Owenweeksia hongkongensis type strain (UST20020801(T)).</title>
        <authorList>
            <person name="Riedel T."/>
            <person name="Held B."/>
            <person name="Nolan M."/>
            <person name="Lucas S."/>
            <person name="Lapidus A."/>
            <person name="Tice H."/>
            <person name="Del Rio T.G."/>
            <person name="Cheng J.F."/>
            <person name="Han C."/>
            <person name="Tapia R."/>
            <person name="Goodwin L.A."/>
            <person name="Pitluck S."/>
            <person name="Liolios K."/>
            <person name="Mavromatis K."/>
            <person name="Pagani I."/>
            <person name="Ivanova N."/>
            <person name="Mikhailova N."/>
            <person name="Pati A."/>
            <person name="Chen A."/>
            <person name="Palaniappan K."/>
            <person name="Rohde M."/>
            <person name="Tindall B.J."/>
            <person name="Detter J.C."/>
            <person name="Goker M."/>
            <person name="Woyke T."/>
            <person name="Bristow J."/>
            <person name="Eisen J.A."/>
            <person name="Markowitz V."/>
            <person name="Hugenholtz P."/>
            <person name="Klenk H.P."/>
            <person name="Kyrpides N.C."/>
        </authorList>
    </citation>
    <scope>NUCLEOTIDE SEQUENCE</scope>
    <source>
        <strain evidence="2">DSM 17368 / JCM 12287 / NRRL B-23963</strain>
    </source>
</reference>
<dbReference type="EMBL" id="CP003156">
    <property type="protein sequence ID" value="AEV34183.1"/>
    <property type="molecule type" value="Genomic_DNA"/>
</dbReference>
<dbReference type="STRING" id="926562.Oweho_3232"/>
<evidence type="ECO:0000313" key="1">
    <source>
        <dbReference type="EMBL" id="AEV34183.1"/>
    </source>
</evidence>
<dbReference type="Proteomes" id="UP000005631">
    <property type="component" value="Chromosome"/>
</dbReference>